<feature type="region of interest" description="Disordered" evidence="1">
    <location>
        <begin position="23"/>
        <end position="44"/>
    </location>
</feature>
<dbReference type="Gramene" id="TuG1812G0100001589.01.T01">
    <property type="protein sequence ID" value="TuG1812G0100001589.01.T01"/>
    <property type="gene ID" value="TuG1812G0100001589.01"/>
</dbReference>
<evidence type="ECO:0000313" key="4">
    <source>
        <dbReference type="Proteomes" id="UP000015106"/>
    </source>
</evidence>
<name>A0A8R7NY62_TRIUA</name>
<reference evidence="3" key="3">
    <citation type="submission" date="2022-06" db="UniProtKB">
        <authorList>
            <consortium name="EnsemblPlants"/>
        </authorList>
    </citation>
    <scope>IDENTIFICATION</scope>
</reference>
<reference evidence="3" key="2">
    <citation type="submission" date="2018-03" db="EMBL/GenBank/DDBJ databases">
        <title>The Triticum urartu genome reveals the dynamic nature of wheat genome evolution.</title>
        <authorList>
            <person name="Ling H."/>
            <person name="Ma B."/>
            <person name="Shi X."/>
            <person name="Liu H."/>
            <person name="Dong L."/>
            <person name="Sun H."/>
            <person name="Cao Y."/>
            <person name="Gao Q."/>
            <person name="Zheng S."/>
            <person name="Li Y."/>
            <person name="Yu Y."/>
            <person name="Du H."/>
            <person name="Qi M."/>
            <person name="Li Y."/>
            <person name="Yu H."/>
            <person name="Cui Y."/>
            <person name="Wang N."/>
            <person name="Chen C."/>
            <person name="Wu H."/>
            <person name="Zhao Y."/>
            <person name="Zhang J."/>
            <person name="Li Y."/>
            <person name="Zhou W."/>
            <person name="Zhang B."/>
            <person name="Hu W."/>
            <person name="Eijk M."/>
            <person name="Tang J."/>
            <person name="Witsenboer H."/>
            <person name="Zhao S."/>
            <person name="Li Z."/>
            <person name="Zhang A."/>
            <person name="Wang D."/>
            <person name="Liang C."/>
        </authorList>
    </citation>
    <scope>NUCLEOTIDE SEQUENCE [LARGE SCALE GENOMIC DNA]</scope>
    <source>
        <strain evidence="3">cv. G1812</strain>
    </source>
</reference>
<feature type="chain" id="PRO_5035878140" evidence="2">
    <location>
        <begin position="18"/>
        <end position="104"/>
    </location>
</feature>
<protein>
    <submittedName>
        <fullName evidence="3">Uncharacterized protein</fullName>
    </submittedName>
</protein>
<dbReference type="Proteomes" id="UP000015106">
    <property type="component" value="Chromosome 1"/>
</dbReference>
<dbReference type="EnsemblPlants" id="TuG1812G0100001589.01.T01">
    <property type="protein sequence ID" value="TuG1812G0100001589.01.T01"/>
    <property type="gene ID" value="TuG1812G0100001589.01"/>
</dbReference>
<organism evidence="3 4">
    <name type="scientific">Triticum urartu</name>
    <name type="common">Red wild einkorn</name>
    <name type="synonym">Crithodium urartu</name>
    <dbReference type="NCBI Taxonomy" id="4572"/>
    <lineage>
        <taxon>Eukaryota</taxon>
        <taxon>Viridiplantae</taxon>
        <taxon>Streptophyta</taxon>
        <taxon>Embryophyta</taxon>
        <taxon>Tracheophyta</taxon>
        <taxon>Spermatophyta</taxon>
        <taxon>Magnoliopsida</taxon>
        <taxon>Liliopsida</taxon>
        <taxon>Poales</taxon>
        <taxon>Poaceae</taxon>
        <taxon>BOP clade</taxon>
        <taxon>Pooideae</taxon>
        <taxon>Triticodae</taxon>
        <taxon>Triticeae</taxon>
        <taxon>Triticinae</taxon>
        <taxon>Triticum</taxon>
    </lineage>
</organism>
<evidence type="ECO:0000256" key="1">
    <source>
        <dbReference type="SAM" id="MobiDB-lite"/>
    </source>
</evidence>
<proteinExistence type="predicted"/>
<keyword evidence="2" id="KW-0732">Signal</keyword>
<evidence type="ECO:0000313" key="3">
    <source>
        <dbReference type="EnsemblPlants" id="TuG1812G0100001589.01.T01"/>
    </source>
</evidence>
<keyword evidence="4" id="KW-1185">Reference proteome</keyword>
<reference evidence="4" key="1">
    <citation type="journal article" date="2013" name="Nature">
        <title>Draft genome of the wheat A-genome progenitor Triticum urartu.</title>
        <authorList>
            <person name="Ling H.Q."/>
            <person name="Zhao S."/>
            <person name="Liu D."/>
            <person name="Wang J."/>
            <person name="Sun H."/>
            <person name="Zhang C."/>
            <person name="Fan H."/>
            <person name="Li D."/>
            <person name="Dong L."/>
            <person name="Tao Y."/>
            <person name="Gao C."/>
            <person name="Wu H."/>
            <person name="Li Y."/>
            <person name="Cui Y."/>
            <person name="Guo X."/>
            <person name="Zheng S."/>
            <person name="Wang B."/>
            <person name="Yu K."/>
            <person name="Liang Q."/>
            <person name="Yang W."/>
            <person name="Lou X."/>
            <person name="Chen J."/>
            <person name="Feng M."/>
            <person name="Jian J."/>
            <person name="Zhang X."/>
            <person name="Luo G."/>
            <person name="Jiang Y."/>
            <person name="Liu J."/>
            <person name="Wang Z."/>
            <person name="Sha Y."/>
            <person name="Zhang B."/>
            <person name="Wu H."/>
            <person name="Tang D."/>
            <person name="Shen Q."/>
            <person name="Xue P."/>
            <person name="Zou S."/>
            <person name="Wang X."/>
            <person name="Liu X."/>
            <person name="Wang F."/>
            <person name="Yang Y."/>
            <person name="An X."/>
            <person name="Dong Z."/>
            <person name="Zhang K."/>
            <person name="Zhang X."/>
            <person name="Luo M.C."/>
            <person name="Dvorak J."/>
            <person name="Tong Y."/>
            <person name="Wang J."/>
            <person name="Yang H."/>
            <person name="Li Z."/>
            <person name="Wang D."/>
            <person name="Zhang A."/>
            <person name="Wang J."/>
        </authorList>
    </citation>
    <scope>NUCLEOTIDE SEQUENCE</scope>
    <source>
        <strain evidence="4">cv. G1812</strain>
    </source>
</reference>
<accession>A0A8R7NY62</accession>
<sequence>MLPAPLAAVLLLPLVLALLPAGGRCQQGDDNPGPGVRDRALPPSASSAATAALMARMNTVSRELADEVQSKYGFCMSSVNNDFDQTFDLTSDPSFISECNEQTQ</sequence>
<feature type="signal peptide" evidence="2">
    <location>
        <begin position="1"/>
        <end position="17"/>
    </location>
</feature>
<dbReference type="AlphaFoldDB" id="A0A8R7NY62"/>
<evidence type="ECO:0000256" key="2">
    <source>
        <dbReference type="SAM" id="SignalP"/>
    </source>
</evidence>